<evidence type="ECO:0000259" key="2">
    <source>
        <dbReference type="Pfam" id="PF03819"/>
    </source>
</evidence>
<evidence type="ECO:0000256" key="1">
    <source>
        <dbReference type="SAM" id="MobiDB-lite"/>
    </source>
</evidence>
<dbReference type="GO" id="GO:0006950">
    <property type="term" value="P:response to stress"/>
    <property type="evidence" value="ECO:0007669"/>
    <property type="project" value="UniProtKB-ARBA"/>
</dbReference>
<reference evidence="3 4" key="1">
    <citation type="submission" date="2018-11" db="EMBL/GenBank/DDBJ databases">
        <title>Trebonia kvetii gen.nov., sp.nov., a novel acidophilic actinobacterium, and proposal of the new actinobacterial family Treboniaceae fam. nov.</title>
        <authorList>
            <person name="Rapoport D."/>
            <person name="Sagova-Mareckova M."/>
            <person name="Sedlacek I."/>
            <person name="Provaznik J."/>
            <person name="Kralova S."/>
            <person name="Pavlinic D."/>
            <person name="Benes V."/>
            <person name="Kopecky J."/>
        </authorList>
    </citation>
    <scope>NUCLEOTIDE SEQUENCE [LARGE SCALE GENOMIC DNA]</scope>
    <source>
        <strain evidence="3 4">15Tr583</strain>
    </source>
</reference>
<dbReference type="GO" id="GO:0046047">
    <property type="term" value="P:TTP catabolic process"/>
    <property type="evidence" value="ECO:0007669"/>
    <property type="project" value="TreeGrafter"/>
</dbReference>
<dbReference type="SUPFAM" id="SSF101386">
    <property type="entry name" value="all-alpha NTP pyrophosphatases"/>
    <property type="match status" value="1"/>
</dbReference>
<dbReference type="PANTHER" id="PTHR30522:SF0">
    <property type="entry name" value="NUCLEOSIDE TRIPHOSPHATE PYROPHOSPHOHYDROLASE"/>
    <property type="match status" value="1"/>
</dbReference>
<dbReference type="GO" id="GO:0046061">
    <property type="term" value="P:dATP catabolic process"/>
    <property type="evidence" value="ECO:0007669"/>
    <property type="project" value="TreeGrafter"/>
</dbReference>
<dbReference type="InterPro" id="IPR004518">
    <property type="entry name" value="MazG-like_dom"/>
</dbReference>
<dbReference type="GO" id="GO:0046076">
    <property type="term" value="P:dTTP catabolic process"/>
    <property type="evidence" value="ECO:0007669"/>
    <property type="project" value="TreeGrafter"/>
</dbReference>
<dbReference type="Pfam" id="PF03819">
    <property type="entry name" value="MazG"/>
    <property type="match status" value="1"/>
</dbReference>
<dbReference type="GO" id="GO:0046052">
    <property type="term" value="P:UTP catabolic process"/>
    <property type="evidence" value="ECO:0007669"/>
    <property type="project" value="TreeGrafter"/>
</dbReference>
<keyword evidence="3" id="KW-0378">Hydrolase</keyword>
<dbReference type="InterPro" id="IPR011551">
    <property type="entry name" value="NTP_PyrPHydrolase_MazG"/>
</dbReference>
<dbReference type="CDD" id="cd11528">
    <property type="entry name" value="NTP-PPase_MazG_Nterm"/>
    <property type="match status" value="1"/>
</dbReference>
<dbReference type="GO" id="GO:0006203">
    <property type="term" value="P:dGTP catabolic process"/>
    <property type="evidence" value="ECO:0007669"/>
    <property type="project" value="TreeGrafter"/>
</dbReference>
<dbReference type="Proteomes" id="UP000460272">
    <property type="component" value="Unassembled WGS sequence"/>
</dbReference>
<organism evidence="3 4">
    <name type="scientific">Trebonia kvetii</name>
    <dbReference type="NCBI Taxonomy" id="2480626"/>
    <lineage>
        <taxon>Bacteria</taxon>
        <taxon>Bacillati</taxon>
        <taxon>Actinomycetota</taxon>
        <taxon>Actinomycetes</taxon>
        <taxon>Streptosporangiales</taxon>
        <taxon>Treboniaceae</taxon>
        <taxon>Trebonia</taxon>
    </lineage>
</organism>
<sequence length="354" mass="36449">MLTVLLTSSRVAPGLLTWQAWSALRAASRVLAGSGGHPQLPALTAADVVPSVVDAPAGAVPLAGFLSSAASSADGDVLWVAPPDEEADPALLGALSVPYQVLNGSRDLPGAHLLDLVAIMDRLRVSCPWDREQTHSSLLKYLLEEAYEAAETIESGDLAGLREEIGDVMFQAFFHARIAAERPAAEGGFTIDDVADTLAAKLVRRHPHVFGSVSVSSAADVNANWEEIKMAERAAKAEAARAGGSDGGTDSPSVLDGVPFGQPALSLAAQLQRRAKRAGIVFPAAYGGNPGENSPAGDGGDPSLAGKGIGDALMRVVAEAAEAGLDPELELRSAARSFADAVRARESAAGPAKR</sequence>
<evidence type="ECO:0000313" key="4">
    <source>
        <dbReference type="Proteomes" id="UP000460272"/>
    </source>
</evidence>
<feature type="domain" description="NTP pyrophosphohydrolase MazG-like" evidence="2">
    <location>
        <begin position="133"/>
        <end position="210"/>
    </location>
</feature>
<protein>
    <submittedName>
        <fullName evidence="3">Nucleoside triphosphate pyrophosphohydrolase</fullName>
    </submittedName>
</protein>
<dbReference type="AlphaFoldDB" id="A0A6P2BS44"/>
<feature type="region of interest" description="Disordered" evidence="1">
    <location>
        <begin position="285"/>
        <end position="305"/>
    </location>
</feature>
<dbReference type="InterPro" id="IPR048015">
    <property type="entry name" value="NTP-PPase_MazG-like_N"/>
</dbReference>
<accession>A0A6P2BS44</accession>
<comment type="caution">
    <text evidence="3">The sequence shown here is derived from an EMBL/GenBank/DDBJ whole genome shotgun (WGS) entry which is preliminary data.</text>
</comment>
<dbReference type="GO" id="GO:0047429">
    <property type="term" value="F:nucleoside triphosphate diphosphatase activity"/>
    <property type="evidence" value="ECO:0007669"/>
    <property type="project" value="TreeGrafter"/>
</dbReference>
<proteinExistence type="predicted"/>
<keyword evidence="4" id="KW-1185">Reference proteome</keyword>
<name>A0A6P2BS44_9ACTN</name>
<dbReference type="Gene3D" id="1.10.287.1080">
    <property type="entry name" value="MazG-like"/>
    <property type="match status" value="2"/>
</dbReference>
<dbReference type="OrthoDB" id="9808939at2"/>
<dbReference type="EMBL" id="RPFW01000006">
    <property type="protein sequence ID" value="TVZ01477.1"/>
    <property type="molecule type" value="Genomic_DNA"/>
</dbReference>
<dbReference type="GO" id="GO:0046081">
    <property type="term" value="P:dUTP catabolic process"/>
    <property type="evidence" value="ECO:0007669"/>
    <property type="project" value="TreeGrafter"/>
</dbReference>
<gene>
    <name evidence="3" type="ORF">EAS64_28610</name>
</gene>
<evidence type="ECO:0000313" key="3">
    <source>
        <dbReference type="EMBL" id="TVZ01477.1"/>
    </source>
</evidence>
<dbReference type="RefSeq" id="WP_145858116.1">
    <property type="nucleotide sequence ID" value="NZ_RPFW01000006.1"/>
</dbReference>
<dbReference type="PANTHER" id="PTHR30522">
    <property type="entry name" value="NUCLEOSIDE TRIPHOSPHATE PYROPHOSPHOHYDROLASE"/>
    <property type="match status" value="1"/>
</dbReference>
<dbReference type="FunFam" id="1.10.287.1080:FF:000001">
    <property type="entry name" value="Nucleoside triphosphate pyrophosphohydrolase"/>
    <property type="match status" value="1"/>
</dbReference>